<evidence type="ECO:0000256" key="2">
    <source>
        <dbReference type="ARBA" id="ARBA00022723"/>
    </source>
</evidence>
<comment type="cofactor">
    <cofactor evidence="1">
        <name>Mg(2+)</name>
        <dbReference type="ChEBI" id="CHEBI:18420"/>
    </cofactor>
</comment>
<reference evidence="5" key="1">
    <citation type="submission" date="2018-05" db="EMBL/GenBank/DDBJ databases">
        <authorList>
            <person name="Lanie J.A."/>
            <person name="Ng W.-L."/>
            <person name="Kazmierczak K.M."/>
            <person name="Andrzejewski T.M."/>
            <person name="Davidsen T.M."/>
            <person name="Wayne K.J."/>
            <person name="Tettelin H."/>
            <person name="Glass J.I."/>
            <person name="Rusch D."/>
            <person name="Podicherti R."/>
            <person name="Tsui H.-C.T."/>
            <person name="Winkler M.E."/>
        </authorList>
    </citation>
    <scope>NUCLEOTIDE SEQUENCE</scope>
</reference>
<evidence type="ECO:0000256" key="4">
    <source>
        <dbReference type="ARBA" id="ARBA00022842"/>
    </source>
</evidence>
<protein>
    <recommendedName>
        <fullName evidence="6">HAD family hydrolase</fullName>
    </recommendedName>
</protein>
<dbReference type="Gene3D" id="3.40.50.1000">
    <property type="entry name" value="HAD superfamily/HAD-like"/>
    <property type="match status" value="1"/>
</dbReference>
<evidence type="ECO:0000256" key="1">
    <source>
        <dbReference type="ARBA" id="ARBA00001946"/>
    </source>
</evidence>
<dbReference type="SUPFAM" id="SSF56784">
    <property type="entry name" value="HAD-like"/>
    <property type="match status" value="1"/>
</dbReference>
<dbReference type="InterPro" id="IPR041492">
    <property type="entry name" value="HAD_2"/>
</dbReference>
<dbReference type="InterPro" id="IPR006439">
    <property type="entry name" value="HAD-SF_hydro_IA"/>
</dbReference>
<keyword evidence="4" id="KW-0460">Magnesium</keyword>
<name>A0A382GIR0_9ZZZZ</name>
<keyword evidence="2" id="KW-0479">Metal-binding</keyword>
<dbReference type="NCBIfam" id="TIGR01549">
    <property type="entry name" value="HAD-SF-IA-v1"/>
    <property type="match status" value="1"/>
</dbReference>
<evidence type="ECO:0000313" key="5">
    <source>
        <dbReference type="EMBL" id="SVB74849.1"/>
    </source>
</evidence>
<dbReference type="EMBL" id="UINC01055681">
    <property type="protein sequence ID" value="SVB74849.1"/>
    <property type="molecule type" value="Genomic_DNA"/>
</dbReference>
<dbReference type="GO" id="GO:0016791">
    <property type="term" value="F:phosphatase activity"/>
    <property type="evidence" value="ECO:0007669"/>
    <property type="project" value="TreeGrafter"/>
</dbReference>
<dbReference type="Pfam" id="PF13419">
    <property type="entry name" value="HAD_2"/>
    <property type="match status" value="1"/>
</dbReference>
<dbReference type="AlphaFoldDB" id="A0A382GIR0"/>
<organism evidence="5">
    <name type="scientific">marine metagenome</name>
    <dbReference type="NCBI Taxonomy" id="408172"/>
    <lineage>
        <taxon>unclassified sequences</taxon>
        <taxon>metagenomes</taxon>
        <taxon>ecological metagenomes</taxon>
    </lineage>
</organism>
<feature type="non-terminal residue" evidence="5">
    <location>
        <position position="142"/>
    </location>
</feature>
<dbReference type="InterPro" id="IPR051400">
    <property type="entry name" value="HAD-like_hydrolase"/>
</dbReference>
<dbReference type="PANTHER" id="PTHR46470:SF2">
    <property type="entry name" value="GLYCERALDEHYDE 3-PHOSPHATE PHOSPHATASE"/>
    <property type="match status" value="1"/>
</dbReference>
<dbReference type="GO" id="GO:0046872">
    <property type="term" value="F:metal ion binding"/>
    <property type="evidence" value="ECO:0007669"/>
    <property type="project" value="UniProtKB-KW"/>
</dbReference>
<dbReference type="InterPro" id="IPR036412">
    <property type="entry name" value="HAD-like_sf"/>
</dbReference>
<dbReference type="InterPro" id="IPR023214">
    <property type="entry name" value="HAD_sf"/>
</dbReference>
<dbReference type="GO" id="GO:0044281">
    <property type="term" value="P:small molecule metabolic process"/>
    <property type="evidence" value="ECO:0007669"/>
    <property type="project" value="UniProtKB-ARBA"/>
</dbReference>
<gene>
    <name evidence="5" type="ORF">METZ01_LOCUS227703</name>
</gene>
<sequence length="142" mass="16276">MQRTIEKLGLGTRILTTLDLEQTYWRTFLSNCKLFPEVLDFIQLLKSKGVVTANITDLTAQIQFRKLVYFGLDEFFDYVVTSEEAGADKPDKRPFEVALEKLQLKPENIWMIGDNPRSDMVGAGEMGMIKIQKFHDGVEVIK</sequence>
<dbReference type="PRINTS" id="PR00413">
    <property type="entry name" value="HADHALOGNASE"/>
</dbReference>
<proteinExistence type="predicted"/>
<dbReference type="PANTHER" id="PTHR46470">
    <property type="entry name" value="N-ACYLNEURAMINATE-9-PHOSPHATASE"/>
    <property type="match status" value="1"/>
</dbReference>
<keyword evidence="3" id="KW-0378">Hydrolase</keyword>
<accession>A0A382GIR0</accession>
<evidence type="ECO:0000256" key="3">
    <source>
        <dbReference type="ARBA" id="ARBA00022801"/>
    </source>
</evidence>
<evidence type="ECO:0008006" key="6">
    <source>
        <dbReference type="Google" id="ProtNLM"/>
    </source>
</evidence>